<evidence type="ECO:0000313" key="2">
    <source>
        <dbReference type="Proteomes" id="UP001331761"/>
    </source>
</evidence>
<reference evidence="1 2" key="1">
    <citation type="submission" date="2019-10" db="EMBL/GenBank/DDBJ databases">
        <title>Assembly and Annotation for the nematode Trichostrongylus colubriformis.</title>
        <authorList>
            <person name="Martin J."/>
        </authorList>
    </citation>
    <scope>NUCLEOTIDE SEQUENCE [LARGE SCALE GENOMIC DNA]</scope>
    <source>
        <strain evidence="1">G859</strain>
        <tissue evidence="1">Whole worm</tissue>
    </source>
</reference>
<proteinExistence type="predicted"/>
<protein>
    <recommendedName>
        <fullName evidence="3">Major sperm protein</fullName>
    </recommendedName>
</protein>
<organism evidence="1 2">
    <name type="scientific">Trichostrongylus colubriformis</name>
    <name type="common">Black scour worm</name>
    <dbReference type="NCBI Taxonomy" id="6319"/>
    <lineage>
        <taxon>Eukaryota</taxon>
        <taxon>Metazoa</taxon>
        <taxon>Ecdysozoa</taxon>
        <taxon>Nematoda</taxon>
        <taxon>Chromadorea</taxon>
        <taxon>Rhabditida</taxon>
        <taxon>Rhabditina</taxon>
        <taxon>Rhabditomorpha</taxon>
        <taxon>Strongyloidea</taxon>
        <taxon>Trichostrongylidae</taxon>
        <taxon>Trichostrongylus</taxon>
    </lineage>
</organism>
<evidence type="ECO:0008006" key="3">
    <source>
        <dbReference type="Google" id="ProtNLM"/>
    </source>
</evidence>
<keyword evidence="2" id="KW-1185">Reference proteome</keyword>
<name>A0AAN8IWT3_TRICO</name>
<dbReference type="EMBL" id="WIXE01000287">
    <property type="protein sequence ID" value="KAK5986733.1"/>
    <property type="molecule type" value="Genomic_DNA"/>
</dbReference>
<dbReference type="AlphaFoldDB" id="A0AAN8IWT3"/>
<comment type="caution">
    <text evidence="1">The sequence shown here is derived from an EMBL/GenBank/DDBJ whole genome shotgun (WGS) entry which is preliminary data.</text>
</comment>
<dbReference type="Proteomes" id="UP001331761">
    <property type="component" value="Unassembled WGS sequence"/>
</dbReference>
<sequence length="209" mass="23307">MVHLTTMVLPSGTDTPQPKQVVIRNTTRQDIVLKIKSDAPRALQFEAEKIVVDSRKYVIVNMMFNERELSSYPKGASSMIYVYARPVTKYNQECLRKWLTVDNCESNSQLAFAIQLEVTSTEFSASKLILDLPGHASLIDPIPNAIAANVDTDCVTGINIDADTNTANILDEKDLRYAQRIQEDNNTRCAILAPIMDRLFPPVAQPAHA</sequence>
<gene>
    <name evidence="1" type="ORF">GCK32_001704</name>
</gene>
<accession>A0AAN8IWT3</accession>
<evidence type="ECO:0000313" key="1">
    <source>
        <dbReference type="EMBL" id="KAK5986733.1"/>
    </source>
</evidence>